<dbReference type="AlphaFoldDB" id="A0A806JBB5"/>
<accession>A0A806JBB5</accession>
<dbReference type="KEGG" id="hpaz:K756_09145"/>
<keyword evidence="6 9" id="KW-1133">Transmembrane helix</keyword>
<proteinExistence type="inferred from homology"/>
<organism evidence="11 12">
    <name type="scientific">Glaesserella parasuis ZJ0906</name>
    <dbReference type="NCBI Taxonomy" id="1322346"/>
    <lineage>
        <taxon>Bacteria</taxon>
        <taxon>Pseudomonadati</taxon>
        <taxon>Pseudomonadota</taxon>
        <taxon>Gammaproteobacteria</taxon>
        <taxon>Pasteurellales</taxon>
        <taxon>Pasteurellaceae</taxon>
        <taxon>Glaesserella</taxon>
    </lineage>
</organism>
<feature type="transmembrane region" description="Helical" evidence="9">
    <location>
        <begin position="194"/>
        <end position="215"/>
    </location>
</feature>
<evidence type="ECO:0000259" key="10">
    <source>
        <dbReference type="Pfam" id="PF03553"/>
    </source>
</evidence>
<dbReference type="InterPro" id="IPR004770">
    <property type="entry name" value="Na/H_antiport_NhaC"/>
</dbReference>
<evidence type="ECO:0000256" key="2">
    <source>
        <dbReference type="ARBA" id="ARBA00022448"/>
    </source>
</evidence>
<evidence type="ECO:0000256" key="3">
    <source>
        <dbReference type="ARBA" id="ARBA00022449"/>
    </source>
</evidence>
<keyword evidence="5 9" id="KW-0812">Transmembrane</keyword>
<reference evidence="11 12" key="1">
    <citation type="journal article" date="2013" name="PLoS ONE">
        <title>Complete Genome Analysis of a Haemophilus parasuis Serovar 12 Strain from China.</title>
        <authorList>
            <person name="Li Y."/>
            <person name="Kwok A.H."/>
            <person name="Jiang J."/>
            <person name="Zou Y."/>
            <person name="Zheng F."/>
            <person name="Chen P."/>
            <person name="Hou C."/>
            <person name="Leung F.C."/>
            <person name="Jiang P."/>
        </authorList>
    </citation>
    <scope>NUCLEOTIDE SEQUENCE [LARGE SCALE GENOMIC DNA]</scope>
    <source>
        <strain evidence="11 12">ZJ0906</strain>
    </source>
</reference>
<feature type="domain" description="Na+/H+ antiporter NhaC-like C-terminal" evidence="10">
    <location>
        <begin position="163"/>
        <end position="453"/>
    </location>
</feature>
<dbReference type="InterPro" id="IPR052180">
    <property type="entry name" value="NhaC_Na-H+_Antiporter"/>
</dbReference>
<dbReference type="PANTHER" id="PTHR33451">
    <property type="entry name" value="MALATE-2H(+)/NA(+)-LACTATE ANTIPORTER"/>
    <property type="match status" value="1"/>
</dbReference>
<feature type="transmembrane region" description="Helical" evidence="9">
    <location>
        <begin position="313"/>
        <end position="333"/>
    </location>
</feature>
<feature type="transmembrane region" description="Helical" evidence="9">
    <location>
        <begin position="40"/>
        <end position="57"/>
    </location>
</feature>
<feature type="transmembrane region" description="Helical" evidence="9">
    <location>
        <begin position="236"/>
        <end position="256"/>
    </location>
</feature>
<dbReference type="GO" id="GO:0015297">
    <property type="term" value="F:antiporter activity"/>
    <property type="evidence" value="ECO:0007669"/>
    <property type="project" value="UniProtKB-KW"/>
</dbReference>
<evidence type="ECO:0000256" key="6">
    <source>
        <dbReference type="ARBA" id="ARBA00022989"/>
    </source>
</evidence>
<dbReference type="NCBIfam" id="TIGR00931">
    <property type="entry name" value="antiport_nhaC"/>
    <property type="match status" value="1"/>
</dbReference>
<name>A0A806JBB5_GLAPU</name>
<evidence type="ECO:0000256" key="4">
    <source>
        <dbReference type="ARBA" id="ARBA00022475"/>
    </source>
</evidence>
<comment type="similarity">
    <text evidence="8">Belongs to the NhaC Na(+)/H(+) (TC 2.A.35) antiporter family.</text>
</comment>
<dbReference type="GO" id="GO:0005886">
    <property type="term" value="C:plasma membrane"/>
    <property type="evidence" value="ECO:0007669"/>
    <property type="project" value="UniProtKB-SubCell"/>
</dbReference>
<keyword evidence="2" id="KW-0813">Transport</keyword>
<evidence type="ECO:0000256" key="1">
    <source>
        <dbReference type="ARBA" id="ARBA00004651"/>
    </source>
</evidence>
<evidence type="ECO:0000256" key="5">
    <source>
        <dbReference type="ARBA" id="ARBA00022692"/>
    </source>
</evidence>
<protein>
    <submittedName>
        <fullName evidence="11">Na+/H+ antiporter NhaC</fullName>
    </submittedName>
</protein>
<dbReference type="PANTHER" id="PTHR33451:SF3">
    <property type="entry name" value="MALATE-2H(+)_NA(+)-LACTATE ANTIPORTER"/>
    <property type="match status" value="1"/>
</dbReference>
<feature type="transmembrane region" description="Helical" evidence="9">
    <location>
        <begin position="12"/>
        <end position="34"/>
    </location>
</feature>
<evidence type="ECO:0000313" key="11">
    <source>
        <dbReference type="EMBL" id="AGO16946.1"/>
    </source>
</evidence>
<dbReference type="Pfam" id="PF03553">
    <property type="entry name" value="Na_H_antiporter"/>
    <property type="match status" value="1"/>
</dbReference>
<feature type="transmembrane region" description="Helical" evidence="9">
    <location>
        <begin position="140"/>
        <end position="166"/>
    </location>
</feature>
<feature type="transmembrane region" description="Helical" evidence="9">
    <location>
        <begin position="78"/>
        <end position="105"/>
    </location>
</feature>
<feature type="transmembrane region" description="Helical" evidence="9">
    <location>
        <begin position="111"/>
        <end position="128"/>
    </location>
</feature>
<comment type="subcellular location">
    <subcellularLocation>
        <location evidence="1">Cell membrane</location>
        <topology evidence="1">Multi-pass membrane protein</topology>
    </subcellularLocation>
</comment>
<evidence type="ECO:0000256" key="9">
    <source>
        <dbReference type="SAM" id="Phobius"/>
    </source>
</evidence>
<keyword evidence="3" id="KW-0050">Antiport</keyword>
<evidence type="ECO:0000256" key="8">
    <source>
        <dbReference type="ARBA" id="ARBA00038435"/>
    </source>
</evidence>
<keyword evidence="4" id="KW-1003">Cell membrane</keyword>
<dbReference type="Proteomes" id="UP000014672">
    <property type="component" value="Chromosome"/>
</dbReference>
<sequence length="463" mass="49934">MSHTTEPQIHIPFGYACLPIIVMMVSMGIAVIQFESSPHIPLLISTIIAAIVARCFGYRWHTIEQGIYQGIRISLPAIVIIIMIGLTIGAWIGGGIVATMIYYGLQLISPSLFLATICLICAVVTLAIGSSWSTMGTIGVAAMGIGLSLNIPAPMVAGAVISGAYFGDKMSPLSDTTNLAAGITHTPLFEHIRYMYITTLPAFLIALLVYAYLGLQFNAQSVELEKIAEIMQAIKTHFVISPWLLTVPLVVAVLVAKKVPTLPALTIGILFGWLCHIVVQGGEIKVAVNTLHYGYKIESGNAMIDSLFNRGGIEAMGFTISLTIIAMAFGGIAERTGMLKSIVETILRIAHKTTHLIIATVLSSILTNCTAAEQYISILLPGRMYANAYREKGLSSKNLSRAIEDGGTVTSVLVPWNTCGIYAFSMLQVSAFEYAPYAVMNYVIPLIAILLASLNVRVEYLRK</sequence>
<keyword evidence="7 9" id="KW-0472">Membrane</keyword>
<feature type="transmembrane region" description="Helical" evidence="9">
    <location>
        <begin position="434"/>
        <end position="454"/>
    </location>
</feature>
<evidence type="ECO:0000313" key="12">
    <source>
        <dbReference type="Proteomes" id="UP000014672"/>
    </source>
</evidence>
<dbReference type="InterPro" id="IPR018461">
    <property type="entry name" value="Na/H_Antiport_NhaC-like_C"/>
</dbReference>
<evidence type="ECO:0000256" key="7">
    <source>
        <dbReference type="ARBA" id="ARBA00023136"/>
    </source>
</evidence>
<gene>
    <name evidence="11" type="ORF">K756_09145</name>
</gene>
<dbReference type="EMBL" id="CP005384">
    <property type="protein sequence ID" value="AGO16946.1"/>
    <property type="molecule type" value="Genomic_DNA"/>
</dbReference>